<dbReference type="GO" id="GO:0008476">
    <property type="term" value="F:protein-tyrosine sulfotransferase activity"/>
    <property type="evidence" value="ECO:0007669"/>
    <property type="project" value="UniProtKB-EC"/>
</dbReference>
<dbReference type="PANTHER" id="PTHR12788:SF10">
    <property type="entry name" value="PROTEIN-TYROSINE SULFOTRANSFERASE"/>
    <property type="match status" value="1"/>
</dbReference>
<proteinExistence type="inferred from homology"/>
<dbReference type="Pfam" id="PF13469">
    <property type="entry name" value="Sulfotransfer_3"/>
    <property type="match status" value="1"/>
</dbReference>
<evidence type="ECO:0000256" key="3">
    <source>
        <dbReference type="ARBA" id="ARBA00013262"/>
    </source>
</evidence>
<name>A0AAV4SCP1_9ARAC</name>
<dbReference type="Gene3D" id="3.40.50.300">
    <property type="entry name" value="P-loop containing nucleotide triphosphate hydrolases"/>
    <property type="match status" value="1"/>
</dbReference>
<keyword evidence="5" id="KW-0812">Transmembrane</keyword>
<organism evidence="14 15">
    <name type="scientific">Caerostris darwini</name>
    <dbReference type="NCBI Taxonomy" id="1538125"/>
    <lineage>
        <taxon>Eukaryota</taxon>
        <taxon>Metazoa</taxon>
        <taxon>Ecdysozoa</taxon>
        <taxon>Arthropoda</taxon>
        <taxon>Chelicerata</taxon>
        <taxon>Arachnida</taxon>
        <taxon>Araneae</taxon>
        <taxon>Araneomorphae</taxon>
        <taxon>Entelegynae</taxon>
        <taxon>Araneoidea</taxon>
        <taxon>Araneidae</taxon>
        <taxon>Caerostris</taxon>
    </lineage>
</organism>
<dbReference type="SUPFAM" id="SSF52540">
    <property type="entry name" value="P-loop containing nucleoside triphosphate hydrolases"/>
    <property type="match status" value="1"/>
</dbReference>
<evidence type="ECO:0000256" key="9">
    <source>
        <dbReference type="ARBA" id="ARBA00023136"/>
    </source>
</evidence>
<evidence type="ECO:0000256" key="11">
    <source>
        <dbReference type="ARBA" id="ARBA00023180"/>
    </source>
</evidence>
<reference evidence="14 15" key="1">
    <citation type="submission" date="2021-06" db="EMBL/GenBank/DDBJ databases">
        <title>Caerostris darwini draft genome.</title>
        <authorList>
            <person name="Kono N."/>
            <person name="Arakawa K."/>
        </authorList>
    </citation>
    <scope>NUCLEOTIDE SEQUENCE [LARGE SCALE GENOMIC DNA]</scope>
</reference>
<dbReference type="EMBL" id="BPLQ01007441">
    <property type="protein sequence ID" value="GIY30162.1"/>
    <property type="molecule type" value="Genomic_DNA"/>
</dbReference>
<dbReference type="FunFam" id="3.40.50.300:FF:000290">
    <property type="entry name" value="Protein-tyrosine sulfotransferase"/>
    <property type="match status" value="1"/>
</dbReference>
<keyword evidence="6" id="KW-0735">Signal-anchor</keyword>
<comment type="caution">
    <text evidence="14">The sequence shown here is derived from an EMBL/GenBank/DDBJ whole genome shotgun (WGS) entry which is preliminary data.</text>
</comment>
<dbReference type="AlphaFoldDB" id="A0AAV4SCP1"/>
<evidence type="ECO:0000313" key="15">
    <source>
        <dbReference type="Proteomes" id="UP001054837"/>
    </source>
</evidence>
<evidence type="ECO:0000256" key="13">
    <source>
        <dbReference type="RuleBase" id="RU365018"/>
    </source>
</evidence>
<evidence type="ECO:0000256" key="8">
    <source>
        <dbReference type="ARBA" id="ARBA00023034"/>
    </source>
</evidence>
<evidence type="ECO:0000256" key="2">
    <source>
        <dbReference type="ARBA" id="ARBA00009988"/>
    </source>
</evidence>
<keyword evidence="15" id="KW-1185">Reference proteome</keyword>
<sequence>MAGRRLCRHALICVSACLLTCIAILCLWIQESGKDLCLAIGWGLPAPAVMVPAEKYVLDKDLKKYVYNREMPLIFIGGMPRSGTTLLRVLLDAHPDIRCGEETRVIPRLLGLKSQWLKSPLESRRLKEAGITPQVLDSAVAAFTLEIIARHGDPAYRLCNKDPFSLRSSVYLHSLFPSAKFVLMLRDGRAVVHSIISRKVTITGMDLHDYRQCLRRWTTAVQAMYNQCHLLGPRICLPVHYERLVLHPEPTMRMVLSFLDIPWNNSVLHHELLVGKQGGVSLSILERSTDQVIKPINTEALSKWVGHIPEDVVRDMPSLAPMLSALGYDPRANPPNYGQPDSLVIKNTFDLKVNKKVWEARERQVVEKRESIWRSWLQKTPRTKTGISTTMGIAENSTEFNTNISQNNNSGWYMVRKVGGINENDDDQEIRGF</sequence>
<protein>
    <recommendedName>
        <fullName evidence="3 13">Protein-tyrosine sulfotransferase</fullName>
        <ecNumber evidence="3 13">2.8.2.20</ecNumber>
    </recommendedName>
</protein>
<evidence type="ECO:0000313" key="14">
    <source>
        <dbReference type="EMBL" id="GIY30162.1"/>
    </source>
</evidence>
<evidence type="ECO:0000256" key="10">
    <source>
        <dbReference type="ARBA" id="ARBA00023157"/>
    </source>
</evidence>
<evidence type="ECO:0000256" key="1">
    <source>
        <dbReference type="ARBA" id="ARBA00004323"/>
    </source>
</evidence>
<evidence type="ECO:0000256" key="5">
    <source>
        <dbReference type="ARBA" id="ARBA00022692"/>
    </source>
</evidence>
<evidence type="ECO:0000256" key="7">
    <source>
        <dbReference type="ARBA" id="ARBA00022989"/>
    </source>
</evidence>
<dbReference type="Proteomes" id="UP001054837">
    <property type="component" value="Unassembled WGS sequence"/>
</dbReference>
<evidence type="ECO:0000256" key="6">
    <source>
        <dbReference type="ARBA" id="ARBA00022968"/>
    </source>
</evidence>
<evidence type="ECO:0000256" key="12">
    <source>
        <dbReference type="ARBA" id="ARBA00048460"/>
    </source>
</evidence>
<dbReference type="GO" id="GO:0000139">
    <property type="term" value="C:Golgi membrane"/>
    <property type="evidence" value="ECO:0007669"/>
    <property type="project" value="UniProtKB-SubCell"/>
</dbReference>
<dbReference type="PANTHER" id="PTHR12788">
    <property type="entry name" value="PROTEIN-TYROSINE SULFOTRANSFERASE 2"/>
    <property type="match status" value="1"/>
</dbReference>
<keyword evidence="4 13" id="KW-0808">Transferase</keyword>
<accession>A0AAV4SCP1</accession>
<comment type="function">
    <text evidence="13">Catalyzes the O-sulfation of tyrosine residues within acidic motifs of polypeptides, using 3'-phosphoadenylyl sulfate (PAPS) as cosubstrate.</text>
</comment>
<comment type="similarity">
    <text evidence="2 13">Belongs to the protein sulfotransferase family.</text>
</comment>
<keyword evidence="8" id="KW-0333">Golgi apparatus</keyword>
<keyword evidence="9" id="KW-0472">Membrane</keyword>
<evidence type="ECO:0000256" key="4">
    <source>
        <dbReference type="ARBA" id="ARBA00022679"/>
    </source>
</evidence>
<dbReference type="InterPro" id="IPR026634">
    <property type="entry name" value="TPST-like"/>
</dbReference>
<comment type="catalytic activity">
    <reaction evidence="12 13">
        <text>L-tyrosyl-[protein] + 3'-phosphoadenylyl sulfate = O-sulfo-L-tyrosine-[protein] + adenosine 3',5'-bisphosphate + H(+)</text>
        <dbReference type="Rhea" id="RHEA:16801"/>
        <dbReference type="Rhea" id="RHEA-COMP:10136"/>
        <dbReference type="Rhea" id="RHEA-COMP:11688"/>
        <dbReference type="ChEBI" id="CHEBI:15378"/>
        <dbReference type="ChEBI" id="CHEBI:46858"/>
        <dbReference type="ChEBI" id="CHEBI:58339"/>
        <dbReference type="ChEBI" id="CHEBI:58343"/>
        <dbReference type="ChEBI" id="CHEBI:65286"/>
        <dbReference type="EC" id="2.8.2.20"/>
    </reaction>
</comment>
<comment type="subcellular location">
    <subcellularLocation>
        <location evidence="1">Golgi apparatus membrane</location>
        <topology evidence="1">Single-pass type II membrane protein</topology>
    </subcellularLocation>
</comment>
<keyword evidence="11" id="KW-0325">Glycoprotein</keyword>
<keyword evidence="7" id="KW-1133">Transmembrane helix</keyword>
<dbReference type="EC" id="2.8.2.20" evidence="3 13"/>
<gene>
    <name evidence="14" type="primary">Tpst</name>
    <name evidence="14" type="ORF">CDAR_377631</name>
</gene>
<keyword evidence="10" id="KW-1015">Disulfide bond</keyword>
<dbReference type="InterPro" id="IPR027417">
    <property type="entry name" value="P-loop_NTPase"/>
</dbReference>